<sequence length="498" mass="52836">MASKLLQILDDNAADFKYSGGQWTLSTLVQWYQGTSNYPAFASTTQFGSFALSFEGTSIAFIGNTPTDVFSQTATVSIDGATPYTITYSTTTPPPAYVQWYQSPTLTDGKHTITVDHLDGTALDYALIEVGQNTPLAGKTIVADNDDSAIQYSGNWTRNLNEFNAGSLPDGFPLHNTTHRSSTPGDSITFRFSGTSTAVYGIFNWANLGLLSATYTLDGNIFPQNYPVTTASAQYVKGDAEAINFLYFSQDNLSAGDHTLVINVTEGKNQMFILDYITYTPSFSTLATMPNLTVTSSVSPSPLSTGSNTPTSTSGSIAPNGVHDGTATTKKVPIGAIAGGVVGGVILLALLALLIGWLRKRRSNTDSTPIGPGTALNPNNASVGYSSAQTQQLSPLRRGFVQSSNISPFQDTDSGFVHHGSGSLADLKRERAESPYITPGRIPSSPFASSTHRSSSPSRNATSGTSMDLEYAPDQVAGPPAYDALSSHRRSNMPSVTQ</sequence>
<name>A0A067TMJ1_GALM3</name>
<feature type="compositionally biased region" description="Low complexity" evidence="1">
    <location>
        <begin position="297"/>
        <end position="316"/>
    </location>
</feature>
<feature type="transmembrane region" description="Helical" evidence="2">
    <location>
        <begin position="334"/>
        <end position="358"/>
    </location>
</feature>
<feature type="compositionally biased region" description="Polar residues" evidence="1">
    <location>
        <begin position="376"/>
        <end position="389"/>
    </location>
</feature>
<feature type="region of interest" description="Disordered" evidence="1">
    <location>
        <begin position="404"/>
        <end position="498"/>
    </location>
</feature>
<dbReference type="Proteomes" id="UP000027222">
    <property type="component" value="Unassembled WGS sequence"/>
</dbReference>
<evidence type="ECO:0000256" key="2">
    <source>
        <dbReference type="SAM" id="Phobius"/>
    </source>
</evidence>
<gene>
    <name evidence="3" type="ORF">GALMADRAFT_242450</name>
</gene>
<feature type="compositionally biased region" description="Polar residues" evidence="1">
    <location>
        <begin position="404"/>
        <end position="413"/>
    </location>
</feature>
<keyword evidence="2" id="KW-0812">Transmembrane</keyword>
<protein>
    <submittedName>
        <fullName evidence="3">Uncharacterized protein</fullName>
    </submittedName>
</protein>
<keyword evidence="2" id="KW-0472">Membrane</keyword>
<dbReference type="Gene3D" id="2.60.120.260">
    <property type="entry name" value="Galactose-binding domain-like"/>
    <property type="match status" value="2"/>
</dbReference>
<dbReference type="EMBL" id="KL142372">
    <property type="protein sequence ID" value="KDR80183.1"/>
    <property type="molecule type" value="Genomic_DNA"/>
</dbReference>
<reference evidence="4" key="1">
    <citation type="journal article" date="2014" name="Proc. Natl. Acad. Sci. U.S.A.">
        <title>Extensive sampling of basidiomycete genomes demonstrates inadequacy of the white-rot/brown-rot paradigm for wood decay fungi.</title>
        <authorList>
            <person name="Riley R."/>
            <person name="Salamov A.A."/>
            <person name="Brown D.W."/>
            <person name="Nagy L.G."/>
            <person name="Floudas D."/>
            <person name="Held B.W."/>
            <person name="Levasseur A."/>
            <person name="Lombard V."/>
            <person name="Morin E."/>
            <person name="Otillar R."/>
            <person name="Lindquist E.A."/>
            <person name="Sun H."/>
            <person name="LaButti K.M."/>
            <person name="Schmutz J."/>
            <person name="Jabbour D."/>
            <person name="Luo H."/>
            <person name="Baker S.E."/>
            <person name="Pisabarro A.G."/>
            <person name="Walton J.D."/>
            <person name="Blanchette R.A."/>
            <person name="Henrissat B."/>
            <person name="Martin F."/>
            <person name="Cullen D."/>
            <person name="Hibbett D.S."/>
            <person name="Grigoriev I.V."/>
        </authorList>
    </citation>
    <scope>NUCLEOTIDE SEQUENCE [LARGE SCALE GENOMIC DNA]</scope>
    <source>
        <strain evidence="4">CBS 339.88</strain>
    </source>
</reference>
<keyword evidence="4" id="KW-1185">Reference proteome</keyword>
<dbReference type="HOGENOM" id="CLU_036216_2_0_1"/>
<dbReference type="AlphaFoldDB" id="A0A067TMJ1"/>
<proteinExistence type="predicted"/>
<evidence type="ECO:0000313" key="4">
    <source>
        <dbReference type="Proteomes" id="UP000027222"/>
    </source>
</evidence>
<accession>A0A067TMJ1</accession>
<feature type="region of interest" description="Disordered" evidence="1">
    <location>
        <begin position="297"/>
        <end position="324"/>
    </location>
</feature>
<feature type="compositionally biased region" description="Low complexity" evidence="1">
    <location>
        <begin position="443"/>
        <end position="458"/>
    </location>
</feature>
<organism evidence="3 4">
    <name type="scientific">Galerina marginata (strain CBS 339.88)</name>
    <dbReference type="NCBI Taxonomy" id="685588"/>
    <lineage>
        <taxon>Eukaryota</taxon>
        <taxon>Fungi</taxon>
        <taxon>Dikarya</taxon>
        <taxon>Basidiomycota</taxon>
        <taxon>Agaricomycotina</taxon>
        <taxon>Agaricomycetes</taxon>
        <taxon>Agaricomycetidae</taxon>
        <taxon>Agaricales</taxon>
        <taxon>Agaricineae</taxon>
        <taxon>Strophariaceae</taxon>
        <taxon>Galerina</taxon>
    </lineage>
</organism>
<evidence type="ECO:0000256" key="1">
    <source>
        <dbReference type="SAM" id="MobiDB-lite"/>
    </source>
</evidence>
<keyword evidence="2" id="KW-1133">Transmembrane helix</keyword>
<feature type="region of interest" description="Disordered" evidence="1">
    <location>
        <begin position="364"/>
        <end position="389"/>
    </location>
</feature>
<dbReference type="STRING" id="685588.A0A067TMJ1"/>
<dbReference type="OrthoDB" id="2756615at2759"/>
<evidence type="ECO:0000313" key="3">
    <source>
        <dbReference type="EMBL" id="KDR80183.1"/>
    </source>
</evidence>